<dbReference type="PANTHER" id="PTHR42853:SF3">
    <property type="entry name" value="ACETYL-COENZYME A CARBOXYLASE CARBOXYL TRANSFERASE SUBUNIT ALPHA, CHLOROPLASTIC"/>
    <property type="match status" value="1"/>
</dbReference>
<dbReference type="Pfam" id="PF03255">
    <property type="entry name" value="ACCA"/>
    <property type="match status" value="1"/>
</dbReference>
<dbReference type="InterPro" id="IPR001095">
    <property type="entry name" value="Acetyl_CoA_COase_a_su"/>
</dbReference>
<comment type="similarity">
    <text evidence="3">Belongs to the AccD/PCCB family.</text>
</comment>
<keyword evidence="6 20" id="KW-0808">Transferase</keyword>
<dbReference type="SUPFAM" id="SSF52096">
    <property type="entry name" value="ClpP/crotonase"/>
    <property type="match status" value="2"/>
</dbReference>
<evidence type="ECO:0000256" key="5">
    <source>
        <dbReference type="ARBA" id="ARBA00022516"/>
    </source>
</evidence>
<keyword evidence="10" id="KW-0276">Fatty acid metabolism</keyword>
<keyword evidence="13" id="KW-0443">Lipid metabolism</keyword>
<dbReference type="RefSeq" id="WP_378554555.1">
    <property type="nucleotide sequence ID" value="NZ_JBHSBA010000015.1"/>
</dbReference>
<accession>A0ABV8LDI1</accession>
<feature type="domain" description="CoA carboxyltransferase C-terminal" evidence="19">
    <location>
        <begin position="252"/>
        <end position="523"/>
    </location>
</feature>
<dbReference type="PROSITE" id="PS50980">
    <property type="entry name" value="COA_CT_NTER"/>
    <property type="match status" value="1"/>
</dbReference>
<feature type="region of interest" description="Disordered" evidence="17">
    <location>
        <begin position="535"/>
        <end position="555"/>
    </location>
</feature>
<evidence type="ECO:0000256" key="9">
    <source>
        <dbReference type="ARBA" id="ARBA00022771"/>
    </source>
</evidence>
<dbReference type="InterPro" id="IPR041010">
    <property type="entry name" value="Znf-ACC"/>
</dbReference>
<dbReference type="Pfam" id="PF17848">
    <property type="entry name" value="Zn_ribbon_ACC"/>
    <property type="match status" value="1"/>
</dbReference>
<evidence type="ECO:0000256" key="10">
    <source>
        <dbReference type="ARBA" id="ARBA00022832"/>
    </source>
</evidence>
<name>A0ABV8LDI1_9NOCA</name>
<evidence type="ECO:0000256" key="16">
    <source>
        <dbReference type="ARBA" id="ARBA00049152"/>
    </source>
</evidence>
<dbReference type="EMBL" id="JBHSBA010000015">
    <property type="protein sequence ID" value="MFC4128770.1"/>
    <property type="molecule type" value="Genomic_DNA"/>
</dbReference>
<evidence type="ECO:0000256" key="6">
    <source>
        <dbReference type="ARBA" id="ARBA00022679"/>
    </source>
</evidence>
<keyword evidence="8" id="KW-0547">Nucleotide-binding</keyword>
<dbReference type="PROSITE" id="PS50989">
    <property type="entry name" value="COA_CT_CTER"/>
    <property type="match status" value="1"/>
</dbReference>
<dbReference type="Gene3D" id="3.90.226.10">
    <property type="entry name" value="2-enoyl-CoA Hydratase, Chain A, domain 1"/>
    <property type="match status" value="2"/>
</dbReference>
<evidence type="ECO:0000256" key="11">
    <source>
        <dbReference type="ARBA" id="ARBA00022833"/>
    </source>
</evidence>
<feature type="compositionally biased region" description="Low complexity" evidence="17">
    <location>
        <begin position="267"/>
        <end position="276"/>
    </location>
</feature>
<dbReference type="GO" id="GO:0016740">
    <property type="term" value="F:transferase activity"/>
    <property type="evidence" value="ECO:0007669"/>
    <property type="project" value="UniProtKB-KW"/>
</dbReference>
<proteinExistence type="inferred from homology"/>
<dbReference type="EC" id="2.1.3.15" evidence="4"/>
<dbReference type="InterPro" id="IPR011763">
    <property type="entry name" value="COA_CT_C"/>
</dbReference>
<evidence type="ECO:0000256" key="15">
    <source>
        <dbReference type="ARBA" id="ARBA00025280"/>
    </source>
</evidence>
<evidence type="ECO:0000313" key="20">
    <source>
        <dbReference type="EMBL" id="MFC4128770.1"/>
    </source>
</evidence>
<keyword evidence="14" id="KW-0275">Fatty acid biosynthesis</keyword>
<evidence type="ECO:0000256" key="17">
    <source>
        <dbReference type="SAM" id="MobiDB-lite"/>
    </source>
</evidence>
<comment type="pathway">
    <text evidence="2">Lipid metabolism; malonyl-CoA biosynthesis; malonyl-CoA from acetyl-CoA: step 1/1.</text>
</comment>
<evidence type="ECO:0000256" key="8">
    <source>
        <dbReference type="ARBA" id="ARBA00022741"/>
    </source>
</evidence>
<feature type="region of interest" description="Disordered" evidence="17">
    <location>
        <begin position="264"/>
        <end position="287"/>
    </location>
</feature>
<feature type="domain" description="CoA carboxyltransferase N-terminal" evidence="18">
    <location>
        <begin position="14"/>
        <end position="275"/>
    </location>
</feature>
<sequence>MTVADIETATTGTAWALCPSCDRMIYRKRYERAHRVCPECDGHGMLTAAQRIALLLDPDSAQPIATADTVTGACPERGAAAPEVTALPAAIGCVRGTVGGTPIVLAVMDFRSRGGSSGRAVGAAVTAAAAAALADRAPLVVVTASGGERRQEGIAALLQTAEASRALRRLDAAGVPTISVITDPTDGGIVASFATSTDIIVAEPGARLGFTGPRAIQQTAGQTLPAGVQTAESLLAHGIVDMICHRTSLRIRLARLVEAADRPPRRAAPGDVAAVGTDPAAPTAREPWDRVRAARRRDRPTGLDYFTTVFDDFVELHGDRMSADCPALIAGTARLDGLPVVVLGTRKGHTGPELTARNYGMLTPAGHRKAVRIMRLAAKLGRPVVALVDTAGAHPGIEAEEQAQAVAIAESLDLLAELPVPVVAVITGDADSGRTLALALADRVLVCGNASYSVISPQECATIRWKASAAAPKVAAGLRVDAVALLELGIADAIVPEPEGGADRDPVAAAALLQRALRQAVHELRDLPTADLITQRHSRFRGDSPNRTENMATDE</sequence>
<dbReference type="PRINTS" id="PR01069">
    <property type="entry name" value="ACCCTRFRASEA"/>
</dbReference>
<comment type="subcellular location">
    <subcellularLocation>
        <location evidence="1">Cytoplasm</location>
    </subcellularLocation>
</comment>
<evidence type="ECO:0000256" key="13">
    <source>
        <dbReference type="ARBA" id="ARBA00023098"/>
    </source>
</evidence>
<gene>
    <name evidence="20" type="ORF">ACFOW8_27945</name>
</gene>
<organism evidence="20 21">
    <name type="scientific">Nocardia rhizosphaerae</name>
    <dbReference type="NCBI Taxonomy" id="1691571"/>
    <lineage>
        <taxon>Bacteria</taxon>
        <taxon>Bacillati</taxon>
        <taxon>Actinomycetota</taxon>
        <taxon>Actinomycetes</taxon>
        <taxon>Mycobacteriales</taxon>
        <taxon>Nocardiaceae</taxon>
        <taxon>Nocardia</taxon>
    </lineage>
</organism>
<evidence type="ECO:0000256" key="7">
    <source>
        <dbReference type="ARBA" id="ARBA00022723"/>
    </source>
</evidence>
<keyword evidence="5" id="KW-0444">Lipid biosynthesis</keyword>
<keyword evidence="7" id="KW-0479">Metal-binding</keyword>
<reference evidence="21" key="1">
    <citation type="journal article" date="2019" name="Int. J. Syst. Evol. Microbiol.">
        <title>The Global Catalogue of Microorganisms (GCM) 10K type strain sequencing project: providing services to taxonomists for standard genome sequencing and annotation.</title>
        <authorList>
            <consortium name="The Broad Institute Genomics Platform"/>
            <consortium name="The Broad Institute Genome Sequencing Center for Infectious Disease"/>
            <person name="Wu L."/>
            <person name="Ma J."/>
        </authorList>
    </citation>
    <scope>NUCLEOTIDE SEQUENCE [LARGE SCALE GENOMIC DNA]</scope>
    <source>
        <strain evidence="21">CGMCC 4.7204</strain>
    </source>
</reference>
<evidence type="ECO:0000256" key="3">
    <source>
        <dbReference type="ARBA" id="ARBA00006102"/>
    </source>
</evidence>
<evidence type="ECO:0000313" key="21">
    <source>
        <dbReference type="Proteomes" id="UP001595767"/>
    </source>
</evidence>
<dbReference type="PANTHER" id="PTHR42853">
    <property type="entry name" value="ACETYL-COENZYME A CARBOXYLASE CARBOXYL TRANSFERASE SUBUNIT ALPHA"/>
    <property type="match status" value="1"/>
</dbReference>
<evidence type="ECO:0000256" key="12">
    <source>
        <dbReference type="ARBA" id="ARBA00022840"/>
    </source>
</evidence>
<evidence type="ECO:0000256" key="14">
    <source>
        <dbReference type="ARBA" id="ARBA00023160"/>
    </source>
</evidence>
<dbReference type="InterPro" id="IPR029045">
    <property type="entry name" value="ClpP/crotonase-like_dom_sf"/>
</dbReference>
<keyword evidence="9" id="KW-0863">Zinc-finger</keyword>
<evidence type="ECO:0000256" key="4">
    <source>
        <dbReference type="ARBA" id="ARBA00011883"/>
    </source>
</evidence>
<keyword evidence="12" id="KW-0067">ATP-binding</keyword>
<comment type="function">
    <text evidence="15">Component of the acetyl coenzyme A carboxylase (ACC) complex. Biotin carboxylase (BC) catalyzes the carboxylation of biotin on its carrier protein (BCCP) and then the CO(2) group is transferred by the transcarboxylase to acetyl-CoA to form malonyl-CoA.</text>
</comment>
<protein>
    <recommendedName>
        <fullName evidence="4">acetyl-CoA carboxytransferase</fullName>
        <ecNumber evidence="4">2.1.3.15</ecNumber>
    </recommendedName>
</protein>
<keyword evidence="21" id="KW-1185">Reference proteome</keyword>
<dbReference type="InterPro" id="IPR011762">
    <property type="entry name" value="COA_CT_N"/>
</dbReference>
<evidence type="ECO:0000259" key="18">
    <source>
        <dbReference type="PROSITE" id="PS50980"/>
    </source>
</evidence>
<dbReference type="Proteomes" id="UP001595767">
    <property type="component" value="Unassembled WGS sequence"/>
</dbReference>
<keyword evidence="11" id="KW-0862">Zinc</keyword>
<comment type="caution">
    <text evidence="20">The sequence shown here is derived from an EMBL/GenBank/DDBJ whole genome shotgun (WGS) entry which is preliminary data.</text>
</comment>
<evidence type="ECO:0000256" key="1">
    <source>
        <dbReference type="ARBA" id="ARBA00004496"/>
    </source>
</evidence>
<evidence type="ECO:0000256" key="2">
    <source>
        <dbReference type="ARBA" id="ARBA00004956"/>
    </source>
</evidence>
<comment type="catalytic activity">
    <reaction evidence="16">
        <text>N(6)-carboxybiotinyl-L-lysyl-[protein] + acetyl-CoA = N(6)-biotinyl-L-lysyl-[protein] + malonyl-CoA</text>
        <dbReference type="Rhea" id="RHEA:54728"/>
        <dbReference type="Rhea" id="RHEA-COMP:10505"/>
        <dbReference type="Rhea" id="RHEA-COMP:10506"/>
        <dbReference type="ChEBI" id="CHEBI:57288"/>
        <dbReference type="ChEBI" id="CHEBI:57384"/>
        <dbReference type="ChEBI" id="CHEBI:83144"/>
        <dbReference type="ChEBI" id="CHEBI:83145"/>
        <dbReference type="EC" id="2.1.3.15"/>
    </reaction>
</comment>
<evidence type="ECO:0000259" key="19">
    <source>
        <dbReference type="PROSITE" id="PS50989"/>
    </source>
</evidence>